<keyword evidence="2" id="KW-1185">Reference proteome</keyword>
<gene>
    <name evidence="1" type="ORF">A4U43_C01F16820</name>
</gene>
<name>A0A5P1FUL5_ASPOF</name>
<dbReference type="Gramene" id="ONK80360">
    <property type="protein sequence ID" value="ONK80360"/>
    <property type="gene ID" value="A4U43_C01F16820"/>
</dbReference>
<evidence type="ECO:0000313" key="2">
    <source>
        <dbReference type="Proteomes" id="UP000243459"/>
    </source>
</evidence>
<proteinExistence type="predicted"/>
<reference evidence="2" key="1">
    <citation type="journal article" date="2017" name="Nat. Commun.">
        <title>The asparagus genome sheds light on the origin and evolution of a young Y chromosome.</title>
        <authorList>
            <person name="Harkess A."/>
            <person name="Zhou J."/>
            <person name="Xu C."/>
            <person name="Bowers J.E."/>
            <person name="Van der Hulst R."/>
            <person name="Ayyampalayam S."/>
            <person name="Mercati F."/>
            <person name="Riccardi P."/>
            <person name="McKain M.R."/>
            <person name="Kakrana A."/>
            <person name="Tang H."/>
            <person name="Ray J."/>
            <person name="Groenendijk J."/>
            <person name="Arikit S."/>
            <person name="Mathioni S.M."/>
            <person name="Nakano M."/>
            <person name="Shan H."/>
            <person name="Telgmann-Rauber A."/>
            <person name="Kanno A."/>
            <person name="Yue Z."/>
            <person name="Chen H."/>
            <person name="Li W."/>
            <person name="Chen Y."/>
            <person name="Xu X."/>
            <person name="Zhang Y."/>
            <person name="Luo S."/>
            <person name="Chen H."/>
            <person name="Gao J."/>
            <person name="Mao Z."/>
            <person name="Pires J.C."/>
            <person name="Luo M."/>
            <person name="Kudrna D."/>
            <person name="Wing R.A."/>
            <person name="Meyers B.C."/>
            <person name="Yi K."/>
            <person name="Kong H."/>
            <person name="Lavrijsen P."/>
            <person name="Sunseri F."/>
            <person name="Falavigna A."/>
            <person name="Ye Y."/>
            <person name="Leebens-Mack J.H."/>
            <person name="Chen G."/>
        </authorList>
    </citation>
    <scope>NUCLEOTIDE SEQUENCE [LARGE SCALE GENOMIC DNA]</scope>
    <source>
        <strain evidence="2">cv. DH0086</strain>
    </source>
</reference>
<dbReference type="Proteomes" id="UP000243459">
    <property type="component" value="Chromosome 1"/>
</dbReference>
<accession>A0A5P1FUL5</accession>
<sequence length="104" mass="11419">MGLRAVETGPEVVDGERLRLSSSGRCGGVGQRDLGRVDGADLGVRVASSEVEDGERVDRDHFTTQGSNYHPDINRLENKHKDLHINHLALILAHNTGDYRLATF</sequence>
<dbReference type="AlphaFoldDB" id="A0A5P1FUL5"/>
<dbReference type="EMBL" id="CM007381">
    <property type="protein sequence ID" value="ONK80360.1"/>
    <property type="molecule type" value="Genomic_DNA"/>
</dbReference>
<evidence type="ECO:0000313" key="1">
    <source>
        <dbReference type="EMBL" id="ONK80360.1"/>
    </source>
</evidence>
<organism evidence="1 2">
    <name type="scientific">Asparagus officinalis</name>
    <name type="common">Garden asparagus</name>
    <dbReference type="NCBI Taxonomy" id="4686"/>
    <lineage>
        <taxon>Eukaryota</taxon>
        <taxon>Viridiplantae</taxon>
        <taxon>Streptophyta</taxon>
        <taxon>Embryophyta</taxon>
        <taxon>Tracheophyta</taxon>
        <taxon>Spermatophyta</taxon>
        <taxon>Magnoliopsida</taxon>
        <taxon>Liliopsida</taxon>
        <taxon>Asparagales</taxon>
        <taxon>Asparagaceae</taxon>
        <taxon>Asparagoideae</taxon>
        <taxon>Asparagus</taxon>
    </lineage>
</organism>
<protein>
    <submittedName>
        <fullName evidence="1">Uncharacterized protein</fullName>
    </submittedName>
</protein>